<keyword evidence="9" id="KW-0479">Metal-binding</keyword>
<evidence type="ECO:0000256" key="6">
    <source>
        <dbReference type="ARBA" id="ARBA00022729"/>
    </source>
</evidence>
<dbReference type="OrthoDB" id="3767534at2759"/>
<sequence length="89" mass="8975">MKFTLALATFVAAVYGQTVDDIPPCAVPCIQSAITSATTCSADDFACACETANFDAIQAASINCVVAACGADVAINQVLPAVQALCDAQ</sequence>
<dbReference type="GO" id="GO:0005576">
    <property type="term" value="C:extracellular region"/>
    <property type="evidence" value="ECO:0007669"/>
    <property type="project" value="UniProtKB-SubCell"/>
</dbReference>
<evidence type="ECO:0000256" key="8">
    <source>
        <dbReference type="ARBA" id="ARBA00023288"/>
    </source>
</evidence>
<proteinExistence type="inferred from homology"/>
<feature type="disulfide bond" evidence="9">
    <location>
        <begin position="40"/>
        <end position="47"/>
    </location>
</feature>
<evidence type="ECO:0000256" key="1">
    <source>
        <dbReference type="ARBA" id="ARBA00004589"/>
    </source>
</evidence>
<comment type="caution">
    <text evidence="12">The sequence shown here is derived from an EMBL/GenBank/DDBJ whole genome shotgun (WGS) entry which is preliminary data.</text>
</comment>
<evidence type="ECO:0000259" key="11">
    <source>
        <dbReference type="PROSITE" id="PS52012"/>
    </source>
</evidence>
<gene>
    <name evidence="12" type="ORF">TGAMA5MH_02170</name>
</gene>
<evidence type="ECO:0000256" key="4">
    <source>
        <dbReference type="ARBA" id="ARBA00022525"/>
    </source>
</evidence>
<evidence type="ECO:0000256" key="5">
    <source>
        <dbReference type="ARBA" id="ARBA00022622"/>
    </source>
</evidence>
<keyword evidence="9" id="KW-0408">Iron</keyword>
<keyword evidence="5" id="KW-0325">Glycoprotein</keyword>
<name>A0A2K0TKT4_9HYPO</name>
<evidence type="ECO:0000313" key="12">
    <source>
        <dbReference type="EMBL" id="PNP46135.1"/>
    </source>
</evidence>
<evidence type="ECO:0000313" key="13">
    <source>
        <dbReference type="Proteomes" id="UP000236546"/>
    </source>
</evidence>
<feature type="chain" id="PRO_5014375681" description="CFEM domain-containing protein" evidence="10">
    <location>
        <begin position="17"/>
        <end position="89"/>
    </location>
</feature>
<dbReference type="Pfam" id="PF05730">
    <property type="entry name" value="CFEM"/>
    <property type="match status" value="1"/>
</dbReference>
<keyword evidence="4" id="KW-0964">Secreted</keyword>
<comment type="caution">
    <text evidence="9">Lacks conserved residue(s) required for the propagation of feature annotation.</text>
</comment>
<keyword evidence="5" id="KW-0472">Membrane</keyword>
<evidence type="ECO:0000256" key="10">
    <source>
        <dbReference type="SAM" id="SignalP"/>
    </source>
</evidence>
<dbReference type="GO" id="GO:0046872">
    <property type="term" value="F:metal ion binding"/>
    <property type="evidence" value="ECO:0007669"/>
    <property type="project" value="UniProtKB-UniRule"/>
</dbReference>
<accession>A0A2K0TKT4</accession>
<evidence type="ECO:0000256" key="2">
    <source>
        <dbReference type="ARBA" id="ARBA00004613"/>
    </source>
</evidence>
<dbReference type="Proteomes" id="UP000236546">
    <property type="component" value="Unassembled WGS sequence"/>
</dbReference>
<evidence type="ECO:0000256" key="9">
    <source>
        <dbReference type="PROSITE-ProRule" id="PRU01356"/>
    </source>
</evidence>
<organism evidence="12 13">
    <name type="scientific">Trichoderma gamsii</name>
    <dbReference type="NCBI Taxonomy" id="398673"/>
    <lineage>
        <taxon>Eukaryota</taxon>
        <taxon>Fungi</taxon>
        <taxon>Dikarya</taxon>
        <taxon>Ascomycota</taxon>
        <taxon>Pezizomycotina</taxon>
        <taxon>Sordariomycetes</taxon>
        <taxon>Hypocreomycetidae</taxon>
        <taxon>Hypocreales</taxon>
        <taxon>Hypocreaceae</taxon>
        <taxon>Trichoderma</taxon>
    </lineage>
</organism>
<keyword evidence="5" id="KW-0336">GPI-anchor</keyword>
<dbReference type="SMART" id="SM00747">
    <property type="entry name" value="CFEM"/>
    <property type="match status" value="1"/>
</dbReference>
<dbReference type="EMBL" id="MTYH01000016">
    <property type="protein sequence ID" value="PNP46135.1"/>
    <property type="molecule type" value="Genomic_DNA"/>
</dbReference>
<dbReference type="PROSITE" id="PS52012">
    <property type="entry name" value="CFEM"/>
    <property type="match status" value="1"/>
</dbReference>
<feature type="signal peptide" evidence="10">
    <location>
        <begin position="1"/>
        <end position="16"/>
    </location>
</feature>
<keyword evidence="6 10" id="KW-0732">Signal</keyword>
<evidence type="ECO:0000256" key="7">
    <source>
        <dbReference type="ARBA" id="ARBA00023157"/>
    </source>
</evidence>
<dbReference type="GO" id="GO:0098552">
    <property type="term" value="C:side of membrane"/>
    <property type="evidence" value="ECO:0007669"/>
    <property type="project" value="UniProtKB-KW"/>
</dbReference>
<protein>
    <recommendedName>
        <fullName evidence="11">CFEM domain-containing protein</fullName>
    </recommendedName>
</protein>
<dbReference type="InterPro" id="IPR008427">
    <property type="entry name" value="Extracellular_membr_CFEM_dom"/>
</dbReference>
<evidence type="ECO:0000256" key="3">
    <source>
        <dbReference type="ARBA" id="ARBA00010031"/>
    </source>
</evidence>
<keyword evidence="7 9" id="KW-1015">Disulfide bond</keyword>
<dbReference type="AlphaFoldDB" id="A0A2K0TKT4"/>
<comment type="similarity">
    <text evidence="3">Belongs to the RBT5 family.</text>
</comment>
<comment type="subcellular location">
    <subcellularLocation>
        <location evidence="1">Membrane</location>
        <topology evidence="1">Lipid-anchor</topology>
        <topology evidence="1">GPI-anchor</topology>
    </subcellularLocation>
    <subcellularLocation>
        <location evidence="2">Secreted</location>
    </subcellularLocation>
</comment>
<feature type="binding site" description="axial binding residue" evidence="9">
    <location>
        <position position="44"/>
    </location>
    <ligand>
        <name>heme</name>
        <dbReference type="ChEBI" id="CHEBI:30413"/>
    </ligand>
    <ligandPart>
        <name>Fe</name>
        <dbReference type="ChEBI" id="CHEBI:18248"/>
    </ligandPart>
</feature>
<keyword evidence="9" id="KW-0349">Heme</keyword>
<feature type="domain" description="CFEM" evidence="11">
    <location>
        <begin position="1"/>
        <end position="89"/>
    </location>
</feature>
<reference evidence="12 13" key="1">
    <citation type="submission" date="2017-02" db="EMBL/GenBank/DDBJ databases">
        <title>Genomes of Trichoderma spp. with biocontrol activity.</title>
        <authorList>
            <person name="Gardiner D."/>
            <person name="Kazan K."/>
            <person name="Vos C."/>
            <person name="Harvey P."/>
        </authorList>
    </citation>
    <scope>NUCLEOTIDE SEQUENCE [LARGE SCALE GENOMIC DNA]</scope>
    <source>
        <strain evidence="12 13">A5MH</strain>
    </source>
</reference>
<keyword evidence="8" id="KW-0449">Lipoprotein</keyword>